<reference evidence="1" key="1">
    <citation type="submission" date="2021-03" db="EMBL/GenBank/DDBJ databases">
        <title>Comparative genomics and phylogenomic investigation of the class Geoglossomycetes provide insights into ecological specialization and systematics.</title>
        <authorList>
            <person name="Melie T."/>
            <person name="Pirro S."/>
            <person name="Miller A.N."/>
            <person name="Quandt A."/>
        </authorList>
    </citation>
    <scope>NUCLEOTIDE SEQUENCE</scope>
    <source>
        <strain evidence="1">GBOQ0MN5Z8</strain>
    </source>
</reference>
<dbReference type="EMBL" id="JAGHQL010000035">
    <property type="protein sequence ID" value="KAH0543306.1"/>
    <property type="molecule type" value="Genomic_DNA"/>
</dbReference>
<protein>
    <submittedName>
        <fullName evidence="1">Uncharacterized protein</fullName>
    </submittedName>
</protein>
<dbReference type="AlphaFoldDB" id="A0A9P8KZ90"/>
<keyword evidence="2" id="KW-1185">Reference proteome</keyword>
<proteinExistence type="predicted"/>
<evidence type="ECO:0000313" key="1">
    <source>
        <dbReference type="EMBL" id="KAH0543306.1"/>
    </source>
</evidence>
<dbReference type="OrthoDB" id="10057496at2759"/>
<name>A0A9P8KZ90_9PEZI</name>
<evidence type="ECO:0000313" key="2">
    <source>
        <dbReference type="Proteomes" id="UP000698800"/>
    </source>
</evidence>
<accession>A0A9P8KZ90</accession>
<sequence>MNRSYIHAGYLTLPVYVPVPNPFVVAVQARPHLFRFYGPRNPATLPVPPAAAPTPASDDVPPGSRFNGGLPPETLYLYPIKHTTIHVFRGDFDPLAEPLSEFSCWALKVPITLTVSELIYQLGARTGGDDKCGVTEFFEIGDGSWAEGVSIFQIHDQKSQTLVDIGWNETRGTTQEPVWLKLHKG</sequence>
<comment type="caution">
    <text evidence="1">The sequence shown here is derived from an EMBL/GenBank/DDBJ whole genome shotgun (WGS) entry which is preliminary data.</text>
</comment>
<dbReference type="Proteomes" id="UP000698800">
    <property type="component" value="Unassembled WGS sequence"/>
</dbReference>
<organism evidence="1 2">
    <name type="scientific">Glutinoglossum americanum</name>
    <dbReference type="NCBI Taxonomy" id="1670608"/>
    <lineage>
        <taxon>Eukaryota</taxon>
        <taxon>Fungi</taxon>
        <taxon>Dikarya</taxon>
        <taxon>Ascomycota</taxon>
        <taxon>Pezizomycotina</taxon>
        <taxon>Geoglossomycetes</taxon>
        <taxon>Geoglossales</taxon>
        <taxon>Geoglossaceae</taxon>
        <taxon>Glutinoglossum</taxon>
    </lineage>
</organism>
<gene>
    <name evidence="1" type="ORF">FGG08_002369</name>
</gene>